<accession>A0ABP6S2I5</accession>
<name>A0ABP6S2I5_9PSEU</name>
<dbReference type="InterPro" id="IPR027417">
    <property type="entry name" value="P-loop_NTPase"/>
</dbReference>
<dbReference type="CDD" id="cd06170">
    <property type="entry name" value="LuxR_C_like"/>
    <property type="match status" value="1"/>
</dbReference>
<dbReference type="Gene3D" id="1.10.10.10">
    <property type="entry name" value="Winged helix-like DNA-binding domain superfamily/Winged helix DNA-binding domain"/>
    <property type="match status" value="1"/>
</dbReference>
<gene>
    <name evidence="3" type="ORF">GCM10020366_68920</name>
</gene>
<proteinExistence type="predicted"/>
<organism evidence="3 4">
    <name type="scientific">Saccharopolyspora gregorii</name>
    <dbReference type="NCBI Taxonomy" id="33914"/>
    <lineage>
        <taxon>Bacteria</taxon>
        <taxon>Bacillati</taxon>
        <taxon>Actinomycetota</taxon>
        <taxon>Actinomycetes</taxon>
        <taxon>Pseudonocardiales</taxon>
        <taxon>Pseudonocardiaceae</taxon>
        <taxon>Saccharopolyspora</taxon>
    </lineage>
</organism>
<dbReference type="InterPro" id="IPR041664">
    <property type="entry name" value="AAA_16"/>
</dbReference>
<dbReference type="InterPro" id="IPR016032">
    <property type="entry name" value="Sig_transdc_resp-reg_C-effctor"/>
</dbReference>
<evidence type="ECO:0000259" key="2">
    <source>
        <dbReference type="PROSITE" id="PS50043"/>
    </source>
</evidence>
<keyword evidence="4" id="KW-1185">Reference proteome</keyword>
<dbReference type="PANTHER" id="PTHR43214">
    <property type="entry name" value="TWO-COMPONENT RESPONSE REGULATOR"/>
    <property type="match status" value="1"/>
</dbReference>
<protein>
    <recommendedName>
        <fullName evidence="2">HTH luxR-type domain-containing protein</fullName>
    </recommendedName>
</protein>
<dbReference type="InterPro" id="IPR039420">
    <property type="entry name" value="WalR-like"/>
</dbReference>
<dbReference type="Proteomes" id="UP001500483">
    <property type="component" value="Unassembled WGS sequence"/>
</dbReference>
<keyword evidence="1" id="KW-0238">DNA-binding</keyword>
<dbReference type="SMART" id="SM00421">
    <property type="entry name" value="HTH_LUXR"/>
    <property type="match status" value="1"/>
</dbReference>
<feature type="domain" description="HTH luxR-type" evidence="2">
    <location>
        <begin position="373"/>
        <end position="438"/>
    </location>
</feature>
<dbReference type="EMBL" id="BAAAYK010000038">
    <property type="protein sequence ID" value="GAA3366159.1"/>
    <property type="molecule type" value="Genomic_DNA"/>
</dbReference>
<dbReference type="PRINTS" id="PR00038">
    <property type="entry name" value="HTHLUXR"/>
</dbReference>
<dbReference type="Pfam" id="PF13191">
    <property type="entry name" value="AAA_16"/>
    <property type="match status" value="1"/>
</dbReference>
<dbReference type="PROSITE" id="PS50043">
    <property type="entry name" value="HTH_LUXR_2"/>
    <property type="match status" value="1"/>
</dbReference>
<dbReference type="Pfam" id="PF00196">
    <property type="entry name" value="GerE"/>
    <property type="match status" value="1"/>
</dbReference>
<dbReference type="RefSeq" id="WP_344931321.1">
    <property type="nucleotide sequence ID" value="NZ_BAAAYK010000038.1"/>
</dbReference>
<comment type="caution">
    <text evidence="3">The sequence shown here is derived from an EMBL/GenBank/DDBJ whole genome shotgun (WGS) entry which is preliminary data.</text>
</comment>
<dbReference type="PANTHER" id="PTHR43214:SF43">
    <property type="entry name" value="TWO-COMPONENT RESPONSE REGULATOR"/>
    <property type="match status" value="1"/>
</dbReference>
<dbReference type="InterPro" id="IPR000792">
    <property type="entry name" value="Tscrpt_reg_LuxR_C"/>
</dbReference>
<evidence type="ECO:0000256" key="1">
    <source>
        <dbReference type="ARBA" id="ARBA00023125"/>
    </source>
</evidence>
<evidence type="ECO:0000313" key="4">
    <source>
        <dbReference type="Proteomes" id="UP001500483"/>
    </source>
</evidence>
<reference evidence="4" key="1">
    <citation type="journal article" date="2019" name="Int. J. Syst. Evol. Microbiol.">
        <title>The Global Catalogue of Microorganisms (GCM) 10K type strain sequencing project: providing services to taxonomists for standard genome sequencing and annotation.</title>
        <authorList>
            <consortium name="The Broad Institute Genomics Platform"/>
            <consortium name="The Broad Institute Genome Sequencing Center for Infectious Disease"/>
            <person name="Wu L."/>
            <person name="Ma J."/>
        </authorList>
    </citation>
    <scope>NUCLEOTIDE SEQUENCE [LARGE SCALE GENOMIC DNA]</scope>
    <source>
        <strain evidence="4">JCM 9687</strain>
    </source>
</reference>
<dbReference type="PROSITE" id="PS00622">
    <property type="entry name" value="HTH_LUXR_1"/>
    <property type="match status" value="1"/>
</dbReference>
<evidence type="ECO:0000313" key="3">
    <source>
        <dbReference type="EMBL" id="GAA3366159.1"/>
    </source>
</evidence>
<dbReference type="InterPro" id="IPR036388">
    <property type="entry name" value="WH-like_DNA-bd_sf"/>
</dbReference>
<dbReference type="SUPFAM" id="SSF46894">
    <property type="entry name" value="C-terminal effector domain of the bipartite response regulators"/>
    <property type="match status" value="1"/>
</dbReference>
<dbReference type="SUPFAM" id="SSF52540">
    <property type="entry name" value="P-loop containing nucleoside triphosphate hydrolases"/>
    <property type="match status" value="1"/>
</dbReference>
<sequence length="449" mass="46487">MGREQGSVEGRDDVLAALRDGPRASAARGRSVVLRGQAGIGKTRLMEAAGKRWRTDGIRVIDVRWNAAGARHGFDAVLDAVRREFSSLRGDAGLIDRIAALSRLCASPADAPGWASAVIAGFGEVFERIGALGPTAVLVDDAAAAADPLMLMLVVRRPGCLVLSSVRDEAAGSPAAAELLALADDVFDLEPLSGAHVAAVTGDELGEDVHRSLRAALGPLYGNPGAVLAAVRGLRERGRLVDGGGGGLVLADPAEPIALPAAHDLPRRVRELGPLGPRMLAAAATLDGLDIEELPSVAEALGEQLVECGRIVDRLVELGALTGDSWDDVACLCPALGAWAEAADPDAPRALRAAGVAVSRLSVPGPRRPAARTERPAPTLSRTEARIVEMVGAGLTNRRIGSALNLSEKTVEGYLTRLFARTGCNSRVELVAANLHGRLDSGAARGFAA</sequence>